<dbReference type="InterPro" id="IPR038696">
    <property type="entry name" value="IalB_sf"/>
</dbReference>
<proteinExistence type="predicted"/>
<keyword evidence="3" id="KW-1185">Reference proteome</keyword>
<dbReference type="EMBL" id="CYHC01000007">
    <property type="protein sequence ID" value="CUA89241.1"/>
    <property type="molecule type" value="Genomic_DNA"/>
</dbReference>
<evidence type="ECO:0000256" key="1">
    <source>
        <dbReference type="SAM" id="SignalP"/>
    </source>
</evidence>
<name>A0ABP2A8J9_9HYPH</name>
<dbReference type="Proteomes" id="UP000182178">
    <property type="component" value="Unassembled WGS sequence"/>
</dbReference>
<accession>A0ABP2A8J9</accession>
<comment type="caution">
    <text evidence="2">The sequence shown here is derived from an EMBL/GenBank/DDBJ whole genome shotgun (WGS) entry which is preliminary data.</text>
</comment>
<organism evidence="2 3">
    <name type="scientific">Chelatococcus sambhunathii</name>
    <dbReference type="NCBI Taxonomy" id="363953"/>
    <lineage>
        <taxon>Bacteria</taxon>
        <taxon>Pseudomonadati</taxon>
        <taxon>Pseudomonadota</taxon>
        <taxon>Alphaproteobacteria</taxon>
        <taxon>Hyphomicrobiales</taxon>
        <taxon>Chelatococcaceae</taxon>
        <taxon>Chelatococcus</taxon>
    </lineage>
</organism>
<feature type="chain" id="PRO_5046495503" evidence="1">
    <location>
        <begin position="31"/>
        <end position="176"/>
    </location>
</feature>
<dbReference type="Gene3D" id="2.60.40.1880">
    <property type="entry name" value="Invasion associated locus B (IalB) protein"/>
    <property type="match status" value="1"/>
</dbReference>
<reference evidence="2 3" key="1">
    <citation type="submission" date="2015-08" db="EMBL/GenBank/DDBJ databases">
        <authorList>
            <person name="Varghese N."/>
        </authorList>
    </citation>
    <scope>NUCLEOTIDE SEQUENCE [LARGE SCALE GENOMIC DNA]</scope>
    <source>
        <strain evidence="2 3">DSM 18167</strain>
    </source>
</reference>
<dbReference type="RefSeq" id="WP_055459969.1">
    <property type="nucleotide sequence ID" value="NZ_CYHC01000007.1"/>
</dbReference>
<dbReference type="InterPro" id="IPR010642">
    <property type="entry name" value="Invasion_prot_B"/>
</dbReference>
<evidence type="ECO:0000313" key="3">
    <source>
        <dbReference type="Proteomes" id="UP000182178"/>
    </source>
</evidence>
<dbReference type="Pfam" id="PF06776">
    <property type="entry name" value="IalB"/>
    <property type="match status" value="1"/>
</dbReference>
<feature type="signal peptide" evidence="1">
    <location>
        <begin position="1"/>
        <end position="30"/>
    </location>
</feature>
<keyword evidence="1" id="KW-0732">Signal</keyword>
<evidence type="ECO:0000313" key="2">
    <source>
        <dbReference type="EMBL" id="CUA89241.1"/>
    </source>
</evidence>
<protein>
    <submittedName>
        <fullName evidence="2">Invasion protein IalB, involved in pathogenesis</fullName>
    </submittedName>
</protein>
<sequence length="176" mass="18137">MVLALSSRVHVLLLVVLAAAFGARPDRALAAPVVERFDDWEVHCGEGTSAAAKGNCKAVQRLAVKDSGETVFLLTVVPDAGGKGLVGIVSVPLGGYLAPGIELSIDGRRPYKLLVETCNASGCHAGFALTGNVLAQMKAGSKAVFRVWTAKEKPADVTVSLAGFTRAVGALDGPAR</sequence>
<gene>
    <name evidence="2" type="ORF">Ga0061061_10750</name>
</gene>